<reference evidence="10 11" key="1">
    <citation type="journal article" date="2010" name="Int. J. Syst. Evol. Microbiol.">
        <title>Vagococcus penaei sp. nov., isolated from spoilage microbiota of cooked shrimp (Penaeus vannamei).</title>
        <authorList>
            <person name="Jaffres E."/>
            <person name="Prevost H."/>
            <person name="Rossero A."/>
            <person name="Joffraud J.J."/>
            <person name="Dousset X."/>
        </authorList>
    </citation>
    <scope>NUCLEOTIDE SEQUENCE [LARGE SCALE GENOMIC DNA]</scope>
    <source>
        <strain evidence="10 11">CD276</strain>
    </source>
</reference>
<dbReference type="AlphaFoldDB" id="A0A1Q2D9G7"/>
<feature type="transmembrane region" description="Helical" evidence="9">
    <location>
        <begin position="337"/>
        <end position="357"/>
    </location>
</feature>
<feature type="transmembrane region" description="Helical" evidence="9">
    <location>
        <begin position="33"/>
        <end position="55"/>
    </location>
</feature>
<proteinExistence type="inferred from homology"/>
<evidence type="ECO:0000256" key="9">
    <source>
        <dbReference type="RuleBase" id="RU362122"/>
    </source>
</evidence>
<dbReference type="GO" id="GO:0015188">
    <property type="term" value="F:L-isoleucine transmembrane transporter activity"/>
    <property type="evidence" value="ECO:0007669"/>
    <property type="project" value="TreeGrafter"/>
</dbReference>
<feature type="transmembrane region" description="Helical" evidence="9">
    <location>
        <begin position="145"/>
        <end position="165"/>
    </location>
</feature>
<dbReference type="InterPro" id="IPR004685">
    <property type="entry name" value="Brnchd-chn_aa_trnsp_Livcs"/>
</dbReference>
<dbReference type="GO" id="GO:0015190">
    <property type="term" value="F:L-leucine transmembrane transporter activity"/>
    <property type="evidence" value="ECO:0007669"/>
    <property type="project" value="TreeGrafter"/>
</dbReference>
<dbReference type="PANTHER" id="PTHR30588">
    <property type="entry name" value="BRANCHED-CHAIN AMINO ACID TRANSPORT SYSTEM 2 CARRIER PROTEIN"/>
    <property type="match status" value="1"/>
</dbReference>
<dbReference type="Proteomes" id="UP000188246">
    <property type="component" value="Chromosome"/>
</dbReference>
<evidence type="ECO:0000313" key="10">
    <source>
        <dbReference type="EMBL" id="AQP54793.1"/>
    </source>
</evidence>
<keyword evidence="5 9" id="KW-0812">Transmembrane</keyword>
<keyword evidence="7 9" id="KW-1133">Transmembrane helix</keyword>
<evidence type="ECO:0000256" key="2">
    <source>
        <dbReference type="ARBA" id="ARBA00008540"/>
    </source>
</evidence>
<comment type="subcellular location">
    <subcellularLocation>
        <location evidence="1 9">Cell membrane</location>
        <topology evidence="1 9">Multi-pass membrane protein</topology>
    </subcellularLocation>
</comment>
<feature type="transmembrane region" description="Helical" evidence="9">
    <location>
        <begin position="114"/>
        <end position="133"/>
    </location>
</feature>
<evidence type="ECO:0000313" key="11">
    <source>
        <dbReference type="Proteomes" id="UP000188246"/>
    </source>
</evidence>
<organism evidence="10 11">
    <name type="scientific">Vagococcus penaei</name>
    <dbReference type="NCBI Taxonomy" id="633807"/>
    <lineage>
        <taxon>Bacteria</taxon>
        <taxon>Bacillati</taxon>
        <taxon>Bacillota</taxon>
        <taxon>Bacilli</taxon>
        <taxon>Lactobacillales</taxon>
        <taxon>Enterococcaceae</taxon>
        <taxon>Vagococcus</taxon>
    </lineage>
</organism>
<comment type="function">
    <text evidence="9">Component of the transport system for branched-chain amino acids.</text>
</comment>
<keyword evidence="4" id="KW-1003">Cell membrane</keyword>
<comment type="similarity">
    <text evidence="2 9">Belongs to the branched chain amino acid transporter family.</text>
</comment>
<dbReference type="GO" id="GO:0015818">
    <property type="term" value="P:isoleucine transport"/>
    <property type="evidence" value="ECO:0007669"/>
    <property type="project" value="TreeGrafter"/>
</dbReference>
<sequence>MKERLYIGMMVFGLFFGAGNLIFPIQIGQEAGANVLLANMGFLVTGIGLPFLGIVAFGTSDSESLMDLGNRVGPRYAKILTTILYLIIGPLFALPRLATTSFEVGFAPFVKSDYQIISLLAFTLIFFSVVWFFSRKPSRILDYIGKFLTPLFLILLAIILLFAFLKPMGSITHASIQGGYQNHAFLTGFTAGYNTLDALAALAFGTIIVDSMKSLGIKQPKYIALELSKAGMIGIVIMGVLYTLLSLTGTMSLGEFSVNANGGITLAQISHYYLGNFGSFLLAIIVLIACVKTAIGLSTAFAKTFDLLYPKVNYVTFVVIALTSSFIISNFGLTRLIAISIPVLMFIYPLAMTLILMSLGAHIFDRRPVIYRTVTLFTLVASSIDCINALPKTFIQRYPILMNILSFADHYLPLFRLGLSWVPFACLGLLVGLIISHYQLKKDA</sequence>
<evidence type="ECO:0000256" key="1">
    <source>
        <dbReference type="ARBA" id="ARBA00004651"/>
    </source>
</evidence>
<protein>
    <recommendedName>
        <fullName evidence="9">Branched-chain amino acid transport system carrier protein</fullName>
    </recommendedName>
</protein>
<feature type="transmembrane region" description="Helical" evidence="9">
    <location>
        <begin position="185"/>
        <end position="209"/>
    </location>
</feature>
<dbReference type="GO" id="GO:0015820">
    <property type="term" value="P:L-leucine transport"/>
    <property type="evidence" value="ECO:0007669"/>
    <property type="project" value="TreeGrafter"/>
</dbReference>
<evidence type="ECO:0000256" key="8">
    <source>
        <dbReference type="ARBA" id="ARBA00023136"/>
    </source>
</evidence>
<dbReference type="GO" id="GO:0005886">
    <property type="term" value="C:plasma membrane"/>
    <property type="evidence" value="ECO:0007669"/>
    <property type="project" value="UniProtKB-SubCell"/>
</dbReference>
<feature type="transmembrane region" description="Helical" evidence="9">
    <location>
        <begin position="410"/>
        <end position="435"/>
    </location>
</feature>
<keyword evidence="3 9" id="KW-0813">Transport</keyword>
<evidence type="ECO:0000256" key="7">
    <source>
        <dbReference type="ARBA" id="ARBA00022989"/>
    </source>
</evidence>
<feature type="transmembrane region" description="Helical" evidence="9">
    <location>
        <begin position="369"/>
        <end position="390"/>
    </location>
</feature>
<evidence type="ECO:0000256" key="5">
    <source>
        <dbReference type="ARBA" id="ARBA00022692"/>
    </source>
</evidence>
<evidence type="ECO:0000256" key="4">
    <source>
        <dbReference type="ARBA" id="ARBA00022475"/>
    </source>
</evidence>
<evidence type="ECO:0000256" key="3">
    <source>
        <dbReference type="ARBA" id="ARBA00022448"/>
    </source>
</evidence>
<keyword evidence="8 9" id="KW-0472">Membrane</keyword>
<dbReference type="Pfam" id="PF05525">
    <property type="entry name" value="Branch_AA_trans"/>
    <property type="match status" value="1"/>
</dbReference>
<gene>
    <name evidence="10" type="ORF">BW732_06185</name>
</gene>
<evidence type="ECO:0000256" key="6">
    <source>
        <dbReference type="ARBA" id="ARBA00022970"/>
    </source>
</evidence>
<dbReference type="EMBL" id="CP019609">
    <property type="protein sequence ID" value="AQP54793.1"/>
    <property type="molecule type" value="Genomic_DNA"/>
</dbReference>
<dbReference type="PANTHER" id="PTHR30588:SF0">
    <property type="entry name" value="BRANCHED-CHAIN AMINO ACID PERMEASE BRNQ"/>
    <property type="match status" value="1"/>
</dbReference>
<feature type="transmembrane region" description="Helical" evidence="9">
    <location>
        <begin position="76"/>
        <end position="94"/>
    </location>
</feature>
<dbReference type="KEGG" id="vpi:BW732_06185"/>
<keyword evidence="6 9" id="KW-0029">Amino-acid transport</keyword>
<dbReference type="NCBIfam" id="TIGR00796">
    <property type="entry name" value="livcs"/>
    <property type="match status" value="1"/>
</dbReference>
<feature type="transmembrane region" description="Helical" evidence="9">
    <location>
        <begin position="7"/>
        <end position="27"/>
    </location>
</feature>
<feature type="transmembrane region" description="Helical" evidence="9">
    <location>
        <begin position="230"/>
        <end position="251"/>
    </location>
</feature>
<feature type="transmembrane region" description="Helical" evidence="9">
    <location>
        <begin position="312"/>
        <end position="331"/>
    </location>
</feature>
<name>A0A1Q2D9G7_9ENTE</name>
<keyword evidence="11" id="KW-1185">Reference proteome</keyword>
<accession>A0A1Q2D9G7</accession>
<dbReference type="GO" id="GO:0005304">
    <property type="term" value="F:L-valine transmembrane transporter activity"/>
    <property type="evidence" value="ECO:0007669"/>
    <property type="project" value="TreeGrafter"/>
</dbReference>
<feature type="transmembrane region" description="Helical" evidence="9">
    <location>
        <begin position="271"/>
        <end position="291"/>
    </location>
</feature>